<dbReference type="SUPFAM" id="SSF53850">
    <property type="entry name" value="Periplasmic binding protein-like II"/>
    <property type="match status" value="1"/>
</dbReference>
<keyword evidence="4" id="KW-1185">Reference proteome</keyword>
<feature type="domain" description="Solute-binding protein family 3/N-terminal" evidence="2">
    <location>
        <begin position="37"/>
        <end position="246"/>
    </location>
</feature>
<accession>A0A931J5P2</accession>
<keyword evidence="1" id="KW-0732">Signal</keyword>
<reference evidence="3" key="1">
    <citation type="submission" date="2020-12" db="EMBL/GenBank/DDBJ databases">
        <title>The genome sequence of Inhella sp. 1Y17.</title>
        <authorList>
            <person name="Liu Y."/>
        </authorList>
    </citation>
    <scope>NUCLEOTIDE SEQUENCE</scope>
    <source>
        <strain evidence="3">1Y17</strain>
    </source>
</reference>
<proteinExistence type="predicted"/>
<evidence type="ECO:0000256" key="1">
    <source>
        <dbReference type="ARBA" id="ARBA00022729"/>
    </source>
</evidence>
<evidence type="ECO:0000259" key="2">
    <source>
        <dbReference type="Pfam" id="PF00497"/>
    </source>
</evidence>
<evidence type="ECO:0000313" key="4">
    <source>
        <dbReference type="Proteomes" id="UP000613266"/>
    </source>
</evidence>
<name>A0A931J5P2_9BURK</name>
<gene>
    <name evidence="3" type="ORF">I7X39_07785</name>
</gene>
<dbReference type="Gene3D" id="3.40.190.10">
    <property type="entry name" value="Periplasmic binding protein-like II"/>
    <property type="match status" value="2"/>
</dbReference>
<dbReference type="AlphaFoldDB" id="A0A931J5P2"/>
<evidence type="ECO:0000313" key="3">
    <source>
        <dbReference type="EMBL" id="MBH9576802.1"/>
    </source>
</evidence>
<dbReference type="PANTHER" id="PTHR35936:SF25">
    <property type="entry name" value="ABC TRANSPORTER SUBSTRATE-BINDING PROTEIN"/>
    <property type="match status" value="1"/>
</dbReference>
<dbReference type="Proteomes" id="UP000613266">
    <property type="component" value="Unassembled WGS sequence"/>
</dbReference>
<sequence>MHAPRRYWLGCAASWGLAGRALSASTEPPVQLHVVGSEDPPFRIFEGGRARGLYFDLLRAAAERAGWVLTIEAVPPARALQMLERGAADAMVGPLRTPERERFLHYSRITLPPEDKAFYTRRNAAPLDSLDDLQGLLIGVQRGKRYGRSFDEDRQLRRVEVSEYRSALTMVELNRLDVAVVPERQGDRIVGTLGLKLVKQPLRLPGETPYLVLSRQSRWVSRLPELERAFDQLHRDGSWAEILQRY</sequence>
<dbReference type="PANTHER" id="PTHR35936">
    <property type="entry name" value="MEMBRANE-BOUND LYTIC MUREIN TRANSGLYCOSYLASE F"/>
    <property type="match status" value="1"/>
</dbReference>
<comment type="caution">
    <text evidence="3">The sequence shown here is derived from an EMBL/GenBank/DDBJ whole genome shotgun (WGS) entry which is preliminary data.</text>
</comment>
<organism evidence="3 4">
    <name type="scientific">Inhella proteolytica</name>
    <dbReference type="NCBI Taxonomy" id="2795029"/>
    <lineage>
        <taxon>Bacteria</taxon>
        <taxon>Pseudomonadati</taxon>
        <taxon>Pseudomonadota</taxon>
        <taxon>Betaproteobacteria</taxon>
        <taxon>Burkholderiales</taxon>
        <taxon>Sphaerotilaceae</taxon>
        <taxon>Inhella</taxon>
    </lineage>
</organism>
<dbReference type="Pfam" id="PF00497">
    <property type="entry name" value="SBP_bac_3"/>
    <property type="match status" value="1"/>
</dbReference>
<dbReference type="InterPro" id="IPR001638">
    <property type="entry name" value="Solute-binding_3/MltF_N"/>
</dbReference>
<protein>
    <submittedName>
        <fullName evidence="3">Transporter substrate-binding domain-containing protein</fullName>
    </submittedName>
</protein>
<dbReference type="RefSeq" id="WP_198110412.1">
    <property type="nucleotide sequence ID" value="NZ_JAEDAK010000004.1"/>
</dbReference>
<dbReference type="EMBL" id="JAEDAK010000004">
    <property type="protein sequence ID" value="MBH9576802.1"/>
    <property type="molecule type" value="Genomic_DNA"/>
</dbReference>